<sequence length="2730" mass="308660">MDDSEDNSSAGDTKMRHTPSSGKSKQKKRSLVERELETNLTAHVTSPVTIDEVCNTSRYGRALRVKKDSDFMDTERFMTKSAKSPTREKIPETMQSSPVYKMHASNSPIKGERGKTDMIVSLESSLDSQIENIYNENMSLSRFGSSEKKRPSTSFPKVYVRKDLIQNREKDDTVHLIKNMFSPGSGKKSTNSHLKNILERSSEKYNLKSSGKKSVNSNAYMNTSSVVKTLDFDNNKNKRVSMDKVVPSKSDLFDLEARCEYQVGDLAWARMGTYPFWPCIVTREPSSGMFVKKKLFGRIEHDIIHVTFFGDNGRRSWIVDSMLRKFLGQLEFEATREHFGSSAKKRDPKLYAAFFVSEKKMPQWSISVEEAETLLREPKRLRIEIFNDMLAKSRSMKAMKPKSGKISRTSSNVSLSESLYDTLFSENGNFEDLGGSKSKTRRSLDVSEVVTACLDNMAAKSGITKIQKQSHMDIWLQKAKSKTPEKSQVKHQVPPKEKEKLMSSKRKRCEAPKNVPLKKPYSLRKSYESQNLTCHDSEHDYSGPIRNKSGVIPGITFGIITKVESLRGKGDDKIDNTEDMADKTDIEENSVNLCESPTYTQDYDDIHEVEPKTSYEVLDEPENVQDASEKYKENSIEEDITNDTINNDISDDTTEIQHILITSTFSIPSHDKYIDKSNISPNVNLVDNKKSNSPSSLDVNGDSLVDSQSNHNNTVNGINKIKNLQLKLNIDTQDEMNNIKDNDSSNHVNSLMSNGFKDTSINISIQSITTDTDSSFDNTLQNLEDNEITVCSSTKPRDKPLRISKKRSLRLKNRSKPKNSKAQENDAFAKYVEYRKDTLIDEYPHLSHTEIMDYLSKTWQYEQGDESKANKPSLSSNATKEIISEKSETTNPNNVCKTPRSKLNSGKRVCAVSLTDILLQSNISVAFRNGEKTCIWPIMENSSECNDVEGNIMKDKNKGNDEISNKIVSEINETNSSKTEDSKMPSEEFDHQKTLNDHAVACDSKHESKINEESTSNVDLENNLDAVKNCADNESNIKKIIPYGPSNASKNNNIDSSLNTHTIIEITSDITLLSDVTNVNVNNSQLPNNESAVPVSLQDENFTENVDVEESIRSDESDKLVSKPTSNKSILKHVINESLDVSSINDTLDVSSICNTTVNVKQSLINTNSEKETPIKVDDTNKFLNNCILSDNTNVVQVSSQDANTVENNIENMDVSESNISGNCEQSASICIINESHFISDVIMSSNTADHGTKSPPYTNLMEENPNDAINKENMKSHVSGNEHDNREDSVLENELNVAHVCLQDADKVANHSENYVVTEDDISVKSVESILTDETETDKISASTDIIDRISESADIIDRISESADIIVKEPSIIPPNPDLEMNEHIELKRNDDDKVIPIVENVAKLADHQNSDFNDISIKSPENFKMVDDEKNITGVNKIKSFTECAQEHIKLNGFNSNDDCTPEVSEGEFNAETSSIHSEDSEPLSTVKSKLQFKNRHKINDINNPEFLKYMDLRQDALMDEHPELSHEELVKYMYKTWLYEESTKSDFMKTDDIAQSGLVKGLDDNLRQKSIRNSFRASKKRKHKSGNEDSISVSSDTSDVSIKRKLRKRTIQSPVGTIDNSQSSFSKDSSPERKNLEENEVESINCDFNNESSKDLKANVICDDKMTNKLLSENKLEIPIEPQLQKEAKVSEKPPPQCILSNNDCKPKKYFDIFNQVEKKHQVPEITINDYDINVKEEYDPETVSIDSEDSEVSLTKRKQRKNGKQLSKDDPDFLKYVELRQDALIDENSELTHDEIVSYLFKTWLYEESVKSDIKKSDEIDQASLIKGLNPDTLQPKKVRKKTKADKELTVDVVIDDTIPKDKPKRKSSHPFYIEDDLSDSEDIEVFDIFKSKKKLPSDEVIEVDEDVVDQVDLYFKQLTKPKPNVFKGLVREKVCGICERTSNLVKCKGCSSMFHVDCIKKEDEVKVEASPPVRGRKKKKKLGRKPKNLDESGSHSDDKSQDISEENNVSIEDVTKQESYVVDAENFESVLEVKMKELIPMAGDYYSYSNCDGIHWNGTIADKCNILLTPKIETDYSDFKCNNCQIHDIPVCFVCKSAVSKTGVKYRQRCQTAHCHKYYHMECLDHWPQTQFQAGELCKTGGKVDGRFEEFMCPIHVCHTCVSDDPRGCKTRFCGDKLARCVRCPATYHSFTKCLPAGSQILTASHIVCPRHYEQRPGKVSCHVNTGWCFICALGGSLICCEYCPTSFHAECLNIKPPEGGYMCEDCETGRLPLYGEMVWVKLGHYRWWPGLILHPSEIPDNIMAVKHSPGEFVVRFFGQYDHYWVKRGRVFPFQEGDSGRISSQKSKIDAAFTTAMEHAQRACEIMKAAVKNDVEDTDIASSLLPPHYVKLKVNKPVGSVCSRRADVQESSLTQCDCSPDVEDPCGPYSHCLNRMLLTECGPSCRAGDRCNNRAFEKRQYPRVAPYRTPHRGWGLRTLQDIAAGQFVIEYVGELIDEEEFRRRMKRMHEIRDENFYFLTLDKERMIDAGPKGNLARFMNHCCEPNCETQKWTVLGDVRVGLFAIKDIPAMSELTFNYNLECAGIEKKRCLCGAKRCSGYIGAKPKQDEQPKKSKRTYKKRKPTEESPSTSKNKPKRPVGRPAKPRELTEIEKDLLIIKNATNGLSSDSECSGRLSSIESDRNIKALKRKRVSFSTDEFTPPTSSPNNAKRVKLDDDKAIEVGD</sequence>
<keyword evidence="19" id="KW-1185">Reference proteome</keyword>
<dbReference type="InterPro" id="IPR003616">
    <property type="entry name" value="Post-SET_dom"/>
</dbReference>
<evidence type="ECO:0000259" key="17">
    <source>
        <dbReference type="PROSITE" id="PS51215"/>
    </source>
</evidence>
<keyword evidence="9" id="KW-0677">Repeat</keyword>
<dbReference type="InterPro" id="IPR000313">
    <property type="entry name" value="PWWP_dom"/>
</dbReference>
<keyword evidence="11" id="KW-0862">Zinc</keyword>
<dbReference type="SMART" id="SM00508">
    <property type="entry name" value="PostSET"/>
    <property type="match status" value="1"/>
</dbReference>
<keyword evidence="10" id="KW-0863">Zinc-finger</keyword>
<dbReference type="Proteomes" id="UP001153292">
    <property type="component" value="Chromosome 2"/>
</dbReference>
<evidence type="ECO:0000259" key="16">
    <source>
        <dbReference type="PROSITE" id="PS50868"/>
    </source>
</evidence>
<dbReference type="InterPro" id="IPR055198">
    <property type="entry name" value="NSD_PHD"/>
</dbReference>
<dbReference type="InterPro" id="IPR013083">
    <property type="entry name" value="Znf_RING/FYVE/PHD"/>
</dbReference>
<organism evidence="18 19">
    <name type="scientific">Chilo suppressalis</name>
    <name type="common">Asiatic rice borer moth</name>
    <dbReference type="NCBI Taxonomy" id="168631"/>
    <lineage>
        <taxon>Eukaryota</taxon>
        <taxon>Metazoa</taxon>
        <taxon>Ecdysozoa</taxon>
        <taxon>Arthropoda</taxon>
        <taxon>Hexapoda</taxon>
        <taxon>Insecta</taxon>
        <taxon>Pterygota</taxon>
        <taxon>Neoptera</taxon>
        <taxon>Endopterygota</taxon>
        <taxon>Lepidoptera</taxon>
        <taxon>Glossata</taxon>
        <taxon>Ditrysia</taxon>
        <taxon>Pyraloidea</taxon>
        <taxon>Crambidae</taxon>
        <taxon>Crambinae</taxon>
        <taxon>Chilo</taxon>
    </lineage>
</organism>
<dbReference type="CDD" id="cd15566">
    <property type="entry name" value="PHD3_NSD"/>
    <property type="match status" value="1"/>
</dbReference>
<dbReference type="SUPFAM" id="SSF82199">
    <property type="entry name" value="SET domain"/>
    <property type="match status" value="1"/>
</dbReference>
<feature type="compositionally biased region" description="Basic and acidic residues" evidence="13">
    <location>
        <begin position="1993"/>
        <end position="2008"/>
    </location>
</feature>
<feature type="region of interest" description="Disordered" evidence="13">
    <location>
        <begin position="1574"/>
        <end position="1645"/>
    </location>
</feature>
<evidence type="ECO:0000256" key="5">
    <source>
        <dbReference type="ARBA" id="ARBA00022603"/>
    </source>
</evidence>
<keyword evidence="8" id="KW-0479">Metal-binding</keyword>
<dbReference type="InterPro" id="IPR055197">
    <property type="entry name" value="PHDvar_NSD"/>
</dbReference>
<feature type="region of interest" description="Disordered" evidence="13">
    <location>
        <begin position="1746"/>
        <end position="1772"/>
    </location>
</feature>
<feature type="compositionally biased region" description="Low complexity" evidence="13">
    <location>
        <begin position="1593"/>
        <end position="1604"/>
    </location>
</feature>
<dbReference type="Pfam" id="PF00856">
    <property type="entry name" value="SET"/>
    <property type="match status" value="1"/>
</dbReference>
<feature type="region of interest" description="Disordered" evidence="13">
    <location>
        <begin position="478"/>
        <end position="508"/>
    </location>
</feature>
<dbReference type="InterPro" id="IPR050777">
    <property type="entry name" value="SET2_Histone-Lys_MeTrsfase"/>
</dbReference>
<evidence type="ECO:0000256" key="4">
    <source>
        <dbReference type="ARBA" id="ARBA00022553"/>
    </source>
</evidence>
<feature type="compositionally biased region" description="Basic and acidic residues" evidence="13">
    <location>
        <begin position="482"/>
        <end position="502"/>
    </location>
</feature>
<dbReference type="CDD" id="cd05838">
    <property type="entry name" value="PWWP_NSD_rpt2"/>
    <property type="match status" value="1"/>
</dbReference>
<dbReference type="Pfam" id="PF17907">
    <property type="entry name" value="AWS"/>
    <property type="match status" value="1"/>
</dbReference>
<feature type="compositionally biased region" description="Basic residues" evidence="13">
    <location>
        <begin position="2619"/>
        <end position="2628"/>
    </location>
</feature>
<protein>
    <recommendedName>
        <fullName evidence="20">PWWP domain-containing protein</fullName>
    </recommendedName>
</protein>
<feature type="compositionally biased region" description="Basic and acidic residues" evidence="13">
    <location>
        <begin position="2718"/>
        <end position="2730"/>
    </location>
</feature>
<feature type="compositionally biased region" description="Polar residues" evidence="13">
    <location>
        <begin position="2699"/>
        <end position="2714"/>
    </location>
</feature>
<evidence type="ECO:0000256" key="3">
    <source>
        <dbReference type="ARBA" id="ARBA00022454"/>
    </source>
</evidence>
<evidence type="ECO:0000259" key="15">
    <source>
        <dbReference type="PROSITE" id="PS50812"/>
    </source>
</evidence>
<dbReference type="InterPro" id="IPR006560">
    <property type="entry name" value="AWS_dom"/>
</dbReference>
<dbReference type="InterPro" id="IPR001965">
    <property type="entry name" value="Znf_PHD"/>
</dbReference>
<feature type="compositionally biased region" description="Basic residues" evidence="13">
    <location>
        <begin position="802"/>
        <end position="819"/>
    </location>
</feature>
<evidence type="ECO:0000256" key="11">
    <source>
        <dbReference type="ARBA" id="ARBA00022833"/>
    </source>
</evidence>
<dbReference type="EMBL" id="OU963895">
    <property type="protein sequence ID" value="CAH2984920.1"/>
    <property type="molecule type" value="Genomic_DNA"/>
</dbReference>
<dbReference type="Pfam" id="PF23004">
    <property type="entry name" value="PHDvar_NSD"/>
    <property type="match status" value="1"/>
</dbReference>
<dbReference type="Pfam" id="PF00855">
    <property type="entry name" value="PWWP"/>
    <property type="match status" value="2"/>
</dbReference>
<dbReference type="InterPro" id="IPR046341">
    <property type="entry name" value="SET_dom_sf"/>
</dbReference>
<dbReference type="SUPFAM" id="SSF63748">
    <property type="entry name" value="Tudor/PWWP/MBT"/>
    <property type="match status" value="2"/>
</dbReference>
<dbReference type="InterPro" id="IPR019786">
    <property type="entry name" value="Zinc_finger_PHD-type_CS"/>
</dbReference>
<dbReference type="SMART" id="SM00293">
    <property type="entry name" value="PWWP"/>
    <property type="match status" value="2"/>
</dbReference>
<evidence type="ECO:0000256" key="8">
    <source>
        <dbReference type="ARBA" id="ARBA00022723"/>
    </source>
</evidence>
<evidence type="ECO:0000259" key="14">
    <source>
        <dbReference type="PROSITE" id="PS50280"/>
    </source>
</evidence>
<feature type="region of interest" description="Disordered" evidence="13">
    <location>
        <begin position="1466"/>
        <end position="1486"/>
    </location>
</feature>
<dbReference type="SMART" id="SM00570">
    <property type="entry name" value="AWS"/>
    <property type="match status" value="1"/>
</dbReference>
<dbReference type="SMART" id="SM00317">
    <property type="entry name" value="SET"/>
    <property type="match status" value="1"/>
</dbReference>
<evidence type="ECO:0000256" key="7">
    <source>
        <dbReference type="ARBA" id="ARBA00022691"/>
    </source>
</evidence>
<proteinExistence type="predicted"/>
<evidence type="ECO:0000313" key="18">
    <source>
        <dbReference type="EMBL" id="CAH2984920.1"/>
    </source>
</evidence>
<feature type="domain" description="SET" evidence="14">
    <location>
        <begin position="2468"/>
        <end position="2585"/>
    </location>
</feature>
<feature type="domain" description="Post-SET" evidence="16">
    <location>
        <begin position="2592"/>
        <end position="2608"/>
    </location>
</feature>
<dbReference type="InterPro" id="IPR011011">
    <property type="entry name" value="Znf_FYVE_PHD"/>
</dbReference>
<dbReference type="PROSITE" id="PS51215">
    <property type="entry name" value="AWS"/>
    <property type="match status" value="1"/>
</dbReference>
<feature type="region of interest" description="Disordered" evidence="13">
    <location>
        <begin position="792"/>
        <end position="824"/>
    </location>
</feature>
<feature type="region of interest" description="Disordered" evidence="13">
    <location>
        <begin position="2697"/>
        <end position="2730"/>
    </location>
</feature>
<keyword evidence="7" id="KW-0949">S-adenosyl-L-methionine</keyword>
<keyword evidence="12" id="KW-0539">Nucleus</keyword>
<comment type="subcellular location">
    <subcellularLocation>
        <location evidence="2">Chromosome</location>
    </subcellularLocation>
    <subcellularLocation>
        <location evidence="1">Nucleus</location>
    </subcellularLocation>
</comment>
<dbReference type="CDD" id="cd20144">
    <property type="entry name" value="PWWP_NSD_rpt1"/>
    <property type="match status" value="1"/>
</dbReference>
<feature type="domain" description="PWWP" evidence="15">
    <location>
        <begin position="2281"/>
        <end position="2343"/>
    </location>
</feature>
<evidence type="ECO:0000256" key="12">
    <source>
        <dbReference type="ARBA" id="ARBA00023242"/>
    </source>
</evidence>
<keyword evidence="3" id="KW-0158">Chromosome</keyword>
<feature type="compositionally biased region" description="Basic residues" evidence="13">
    <location>
        <begin position="1980"/>
        <end position="1992"/>
    </location>
</feature>
<feature type="compositionally biased region" description="Basic and acidic residues" evidence="13">
    <location>
        <begin position="978"/>
        <end position="991"/>
    </location>
</feature>
<dbReference type="CDD" id="cd19173">
    <property type="entry name" value="SET_NSD"/>
    <property type="match status" value="1"/>
</dbReference>
<feature type="region of interest" description="Disordered" evidence="13">
    <location>
        <begin position="1975"/>
        <end position="2014"/>
    </location>
</feature>
<keyword evidence="4" id="KW-0597">Phosphoprotein</keyword>
<evidence type="ECO:0008006" key="20">
    <source>
        <dbReference type="Google" id="ProtNLM"/>
    </source>
</evidence>
<evidence type="ECO:0000256" key="13">
    <source>
        <dbReference type="SAM" id="MobiDB-lite"/>
    </source>
</evidence>
<dbReference type="PANTHER" id="PTHR22884">
    <property type="entry name" value="SET DOMAIN PROTEINS"/>
    <property type="match status" value="1"/>
</dbReference>
<dbReference type="CDD" id="cd15565">
    <property type="entry name" value="PHD2_NSD"/>
    <property type="match status" value="1"/>
</dbReference>
<dbReference type="CDD" id="cd15567">
    <property type="entry name" value="PHD4_NSD"/>
    <property type="match status" value="1"/>
</dbReference>
<feature type="region of interest" description="Disordered" evidence="13">
    <location>
        <begin position="1"/>
        <end position="37"/>
    </location>
</feature>
<feature type="domain" description="AWS" evidence="17">
    <location>
        <begin position="2417"/>
        <end position="2466"/>
    </location>
</feature>
<feature type="domain" description="PWWP" evidence="15">
    <location>
        <begin position="263"/>
        <end position="318"/>
    </location>
</feature>
<dbReference type="PROSITE" id="PS01359">
    <property type="entry name" value="ZF_PHD_1"/>
    <property type="match status" value="1"/>
</dbReference>
<dbReference type="PROSITE" id="PS50812">
    <property type="entry name" value="PWWP"/>
    <property type="match status" value="2"/>
</dbReference>
<evidence type="ECO:0000256" key="1">
    <source>
        <dbReference type="ARBA" id="ARBA00004123"/>
    </source>
</evidence>
<dbReference type="PROSITE" id="PS50868">
    <property type="entry name" value="POST_SET"/>
    <property type="match status" value="1"/>
</dbReference>
<dbReference type="Gene3D" id="2.30.30.140">
    <property type="match status" value="2"/>
</dbReference>
<name>A0ABN8L6G4_CHISP</name>
<accession>A0ABN8L6G4</accession>
<feature type="region of interest" description="Disordered" evidence="13">
    <location>
        <begin position="970"/>
        <end position="991"/>
    </location>
</feature>
<dbReference type="Gene3D" id="3.30.40.10">
    <property type="entry name" value="Zinc/RING finger domain, C3HC4 (zinc finger)"/>
    <property type="match status" value="2"/>
</dbReference>
<dbReference type="Gene3D" id="2.170.270.10">
    <property type="entry name" value="SET domain"/>
    <property type="match status" value="1"/>
</dbReference>
<feature type="compositionally biased region" description="Polar residues" evidence="13">
    <location>
        <begin position="1615"/>
        <end position="1624"/>
    </location>
</feature>
<keyword evidence="6" id="KW-0808">Transferase</keyword>
<reference evidence="18" key="1">
    <citation type="submission" date="2021-12" db="EMBL/GenBank/DDBJ databases">
        <authorList>
            <person name="King R."/>
        </authorList>
    </citation>
    <scope>NUCLEOTIDE SEQUENCE</scope>
</reference>
<dbReference type="SUPFAM" id="SSF57903">
    <property type="entry name" value="FYVE/PHD zinc finger"/>
    <property type="match status" value="2"/>
</dbReference>
<gene>
    <name evidence="18" type="ORF">CHILSU_LOCUS4823</name>
</gene>
<dbReference type="Pfam" id="PF22908">
    <property type="entry name" value="PHD_NSD"/>
    <property type="match status" value="1"/>
</dbReference>
<evidence type="ECO:0000256" key="6">
    <source>
        <dbReference type="ARBA" id="ARBA00022679"/>
    </source>
</evidence>
<dbReference type="SMART" id="SM00249">
    <property type="entry name" value="PHD"/>
    <property type="match status" value="3"/>
</dbReference>
<evidence type="ECO:0000313" key="19">
    <source>
        <dbReference type="Proteomes" id="UP001153292"/>
    </source>
</evidence>
<feature type="region of interest" description="Disordered" evidence="13">
    <location>
        <begin position="2609"/>
        <end position="2652"/>
    </location>
</feature>
<dbReference type="InterPro" id="IPR001214">
    <property type="entry name" value="SET_dom"/>
</dbReference>
<dbReference type="PROSITE" id="PS50280">
    <property type="entry name" value="SET"/>
    <property type="match status" value="1"/>
</dbReference>
<evidence type="ECO:0000256" key="2">
    <source>
        <dbReference type="ARBA" id="ARBA00004286"/>
    </source>
</evidence>
<keyword evidence="5" id="KW-0489">Methyltransferase</keyword>
<evidence type="ECO:0000256" key="10">
    <source>
        <dbReference type="ARBA" id="ARBA00022771"/>
    </source>
</evidence>
<evidence type="ECO:0000256" key="9">
    <source>
        <dbReference type="ARBA" id="ARBA00022737"/>
    </source>
</evidence>